<evidence type="ECO:0000313" key="5">
    <source>
        <dbReference type="EMBL" id="MEW9501997.1"/>
    </source>
</evidence>
<accession>A0ABV3Q3S0</accession>
<evidence type="ECO:0000256" key="2">
    <source>
        <dbReference type="ARBA" id="ARBA00008404"/>
    </source>
</evidence>
<dbReference type="InterPro" id="IPR005133">
    <property type="entry name" value="PhaG_MnhG_YufB"/>
</dbReference>
<keyword evidence="3" id="KW-0813">Transport</keyword>
<feature type="transmembrane region" description="Helical" evidence="4">
    <location>
        <begin position="66"/>
        <end position="89"/>
    </location>
</feature>
<keyword evidence="4" id="KW-0812">Transmembrane</keyword>
<dbReference type="RefSeq" id="WP_367779482.1">
    <property type="nucleotide sequence ID" value="NZ_JBFMIA010000006.1"/>
</dbReference>
<dbReference type="PANTHER" id="PTHR34703">
    <property type="entry name" value="ANTIPORTER SUBUNIT MNHG2-RELATED"/>
    <property type="match status" value="1"/>
</dbReference>
<evidence type="ECO:0000256" key="3">
    <source>
        <dbReference type="ARBA" id="ARBA00022449"/>
    </source>
</evidence>
<dbReference type="NCBIfam" id="TIGR01300">
    <property type="entry name" value="CPA3_mnhG_phaG"/>
    <property type="match status" value="1"/>
</dbReference>
<dbReference type="NCBIfam" id="NF009314">
    <property type="entry name" value="PRK12674.1-2"/>
    <property type="match status" value="1"/>
</dbReference>
<keyword evidence="3" id="KW-0050">Antiport</keyword>
<organism evidence="5 6">
    <name type="scientific">Jeotgalibacillus marinus</name>
    <dbReference type="NCBI Taxonomy" id="86667"/>
    <lineage>
        <taxon>Bacteria</taxon>
        <taxon>Bacillati</taxon>
        <taxon>Bacillota</taxon>
        <taxon>Bacilli</taxon>
        <taxon>Bacillales</taxon>
        <taxon>Caryophanaceae</taxon>
        <taxon>Jeotgalibacillus</taxon>
    </lineage>
</organism>
<comment type="caution">
    <text evidence="5">The sequence shown here is derived from an EMBL/GenBank/DDBJ whole genome shotgun (WGS) entry which is preliminary data.</text>
</comment>
<protein>
    <submittedName>
        <fullName evidence="5">Monovalent cation/H(+) antiporter subunit G</fullName>
    </submittedName>
</protein>
<feature type="transmembrane region" description="Helical" evidence="4">
    <location>
        <begin position="40"/>
        <end position="60"/>
    </location>
</feature>
<dbReference type="Proteomes" id="UP001556040">
    <property type="component" value="Unassembled WGS sequence"/>
</dbReference>
<comment type="similarity">
    <text evidence="2">Belongs to the CPA3 antiporters (TC 2.A.63) subunit G family.</text>
</comment>
<keyword evidence="6" id="KW-1185">Reference proteome</keyword>
<gene>
    <name evidence="5" type="primary">mnhG</name>
    <name evidence="5" type="ORF">AB1471_09305</name>
</gene>
<name>A0ABV3Q3S0_9BACL</name>
<evidence type="ECO:0000256" key="1">
    <source>
        <dbReference type="ARBA" id="ARBA00004141"/>
    </source>
</evidence>
<feature type="transmembrane region" description="Helical" evidence="4">
    <location>
        <begin position="6"/>
        <end position="28"/>
    </location>
</feature>
<dbReference type="Pfam" id="PF03334">
    <property type="entry name" value="PhaG_MnhG_YufB"/>
    <property type="match status" value="1"/>
</dbReference>
<keyword evidence="4" id="KW-0472">Membrane</keyword>
<keyword evidence="4" id="KW-1133">Transmembrane helix</keyword>
<dbReference type="EMBL" id="JBFMIA010000006">
    <property type="protein sequence ID" value="MEW9501997.1"/>
    <property type="molecule type" value="Genomic_DNA"/>
</dbReference>
<comment type="subcellular location">
    <subcellularLocation>
        <location evidence="1">Membrane</location>
        <topology evidence="1">Multi-pass membrane protein</topology>
    </subcellularLocation>
</comment>
<sequence>MTEISSFVIAFFVLVGAFFSVVTALGFIRLPDVYSRTHAASKSATLGVMCILIGTLIFFFTEEGIFSSRVVIAIFFVLITAPVGGHLIARAAYNSGVKLADESIQDDLAKKDHYETRNDEYKKAKKEES</sequence>
<proteinExistence type="inferred from homology"/>
<dbReference type="PANTHER" id="PTHR34703:SF1">
    <property type="entry name" value="ANTIPORTER SUBUNIT MNHG2-RELATED"/>
    <property type="match status" value="1"/>
</dbReference>
<evidence type="ECO:0000313" key="6">
    <source>
        <dbReference type="Proteomes" id="UP001556040"/>
    </source>
</evidence>
<reference evidence="5 6" key="1">
    <citation type="journal article" date="1979" name="Int. J. Syst. Evol. Microbiol.">
        <title>Bacillus globisporus subsp. marinus subsp. nov.</title>
        <authorList>
            <person name="Liu H."/>
        </authorList>
    </citation>
    <scope>NUCLEOTIDE SEQUENCE [LARGE SCALE GENOMIC DNA]</scope>
    <source>
        <strain evidence="5 6">DSM 1297</strain>
    </source>
</reference>
<evidence type="ECO:0000256" key="4">
    <source>
        <dbReference type="SAM" id="Phobius"/>
    </source>
</evidence>